<dbReference type="GO" id="GO:0005886">
    <property type="term" value="C:plasma membrane"/>
    <property type="evidence" value="ECO:0007669"/>
    <property type="project" value="UniProtKB-SubCell"/>
</dbReference>
<sequence length="698" mass="79783">MEAPVFSKRSWQGIASLRRWLLLFLVIVQTSIATWFMKSVLPYYGGNAVEIGMLCLFAILFSWISVGFWIGVFGFFYRCRGGDPASLMRQIDAATLQQTPLTKTAILLPIYHESVERSLGGLKAVYQSVERTGQLEHFDFFILSDSRNPDIWLEEQVAWKNLCKELNAEQRIFYRRRTLNLNYKSGNVGDFLRRWGANYEYMIVLDADSLMGGDTLVNMVQLMQRNEQVGILQTSPSLLNGRSLFARVQQFGSQLYGPLFTTGLASIQLGEAAFWGHNAILRIKPFMTWCGLRKLPGRGLFSGPVMSHDFVEAAYMGRAGYEVWLEPGLGESYEESPPSLVDELMRDRRWTKGNMQHLWLMFRGSRIRLAHRAAFLNGIMSYLASPLWLGFLILSTIATTSLVLWPINYFPDPHQLFPLWPEWDPQKALILILTTFGLLFAPKFLAIADAMIQGRSKQFGGKLKMLGSVLFEIVVSALLAPIRMLSHSRYVLEALFNFTLRWAGQNRTDETGWWSAFTSHAPGMVLALSWSLFALWLQPMFFYWSLPVALPLIFAAPISVLLSKVQTGQKLRRKGWLLTPEERSGSVLVDDLEEFQEHYHIDSDWPPFIASILNPKINRFQIAMARDTKGEARLANLKALREKCLEEGADALTTVEKNRLAKDANSLRWLHEQAWRSPPESYWGRLLNPRRRARRTAL</sequence>
<evidence type="ECO:0000256" key="8">
    <source>
        <dbReference type="ARBA" id="ARBA00022679"/>
    </source>
</evidence>
<feature type="transmembrane region" description="Helical" evidence="12">
    <location>
        <begin position="542"/>
        <end position="563"/>
    </location>
</feature>
<protein>
    <recommendedName>
        <fullName evidence="4">Glucans biosynthesis glucosyltransferase H</fullName>
    </recommendedName>
</protein>
<evidence type="ECO:0000256" key="11">
    <source>
        <dbReference type="ARBA" id="ARBA00023136"/>
    </source>
</evidence>
<evidence type="ECO:0000259" key="13">
    <source>
        <dbReference type="Pfam" id="PF13632"/>
    </source>
</evidence>
<reference evidence="14" key="1">
    <citation type="submission" date="2018-07" db="EMBL/GenBank/DDBJ databases">
        <title>Genome assembly of strain Ka43.</title>
        <authorList>
            <person name="Kukolya J."/>
            <person name="Nagy I."/>
            <person name="Horvath B."/>
            <person name="Toth A."/>
        </authorList>
    </citation>
    <scope>NUCLEOTIDE SEQUENCE</scope>
    <source>
        <strain evidence="14">KB43</strain>
    </source>
</reference>
<feature type="transmembrane region" description="Helical" evidence="12">
    <location>
        <begin position="428"/>
        <end position="451"/>
    </location>
</feature>
<dbReference type="NCBIfam" id="NF003962">
    <property type="entry name" value="PRK05454.2-5"/>
    <property type="match status" value="1"/>
</dbReference>
<proteinExistence type="inferred from homology"/>
<comment type="subcellular location">
    <subcellularLocation>
        <location evidence="1">Cell inner membrane</location>
        <topology evidence="1">Multi-pass membrane protein</topology>
    </subcellularLocation>
</comment>
<dbReference type="PANTHER" id="PTHR43867:SF5">
    <property type="entry name" value="GLUCANS BIOSYNTHESIS GLUCOSYLTRANSFERASE H"/>
    <property type="match status" value="1"/>
</dbReference>
<evidence type="ECO:0000256" key="6">
    <source>
        <dbReference type="ARBA" id="ARBA00022519"/>
    </source>
</evidence>
<comment type="caution">
    <text evidence="14">The sequence shown here is derived from an EMBL/GenBank/DDBJ whole genome shotgun (WGS) entry which is preliminary data.</text>
</comment>
<keyword evidence="10 12" id="KW-1133">Transmembrane helix</keyword>
<dbReference type="EMBL" id="PRDL01000001">
    <property type="protein sequence ID" value="MBE8716678.1"/>
    <property type="molecule type" value="Genomic_DNA"/>
</dbReference>
<feature type="transmembrane region" description="Helical" evidence="12">
    <location>
        <begin position="387"/>
        <end position="408"/>
    </location>
</feature>
<dbReference type="SUPFAM" id="SSF53448">
    <property type="entry name" value="Nucleotide-diphospho-sugar transferases"/>
    <property type="match status" value="1"/>
</dbReference>
<dbReference type="Proteomes" id="UP000652567">
    <property type="component" value="Unassembled WGS sequence"/>
</dbReference>
<gene>
    <name evidence="14" type="ORF">C4F51_05680</name>
</gene>
<dbReference type="AlphaFoldDB" id="A0A928V0W1"/>
<keyword evidence="15" id="KW-1185">Reference proteome</keyword>
<evidence type="ECO:0000256" key="9">
    <source>
        <dbReference type="ARBA" id="ARBA00022692"/>
    </source>
</evidence>
<dbReference type="InterPro" id="IPR029044">
    <property type="entry name" value="Nucleotide-diphossugar_trans"/>
</dbReference>
<feature type="transmembrane region" description="Helical" evidence="12">
    <location>
        <begin position="20"/>
        <end position="45"/>
    </location>
</feature>
<accession>A0A928V0W1</accession>
<dbReference type="Pfam" id="PF13632">
    <property type="entry name" value="Glyco_trans_2_3"/>
    <property type="match status" value="1"/>
</dbReference>
<evidence type="ECO:0000256" key="12">
    <source>
        <dbReference type="SAM" id="Phobius"/>
    </source>
</evidence>
<evidence type="ECO:0000256" key="3">
    <source>
        <dbReference type="ARBA" id="ARBA00009337"/>
    </source>
</evidence>
<comment type="similarity">
    <text evidence="3">Belongs to the glycosyltransferase 2 family. OpgH subfamily.</text>
</comment>
<dbReference type="PANTHER" id="PTHR43867">
    <property type="entry name" value="CELLULOSE SYNTHASE CATALYTIC SUBUNIT A [UDP-FORMING]"/>
    <property type="match status" value="1"/>
</dbReference>
<organism evidence="14 15">
    <name type="scientific">Cellvibrio polysaccharolyticus</name>
    <dbReference type="NCBI Taxonomy" id="2082724"/>
    <lineage>
        <taxon>Bacteria</taxon>
        <taxon>Pseudomonadati</taxon>
        <taxon>Pseudomonadota</taxon>
        <taxon>Gammaproteobacteria</taxon>
        <taxon>Cellvibrionales</taxon>
        <taxon>Cellvibrionaceae</taxon>
        <taxon>Cellvibrio</taxon>
    </lineage>
</organism>
<evidence type="ECO:0000256" key="10">
    <source>
        <dbReference type="ARBA" id="ARBA00022989"/>
    </source>
</evidence>
<keyword evidence="5" id="KW-1003">Cell membrane</keyword>
<dbReference type="GO" id="GO:0016758">
    <property type="term" value="F:hexosyltransferase activity"/>
    <property type="evidence" value="ECO:0007669"/>
    <property type="project" value="TreeGrafter"/>
</dbReference>
<name>A0A928V0W1_9GAMM</name>
<dbReference type="InterPro" id="IPR050321">
    <property type="entry name" value="Glycosyltr_2/OpgH_subfam"/>
</dbReference>
<dbReference type="Gene3D" id="3.90.550.10">
    <property type="entry name" value="Spore Coat Polysaccharide Biosynthesis Protein SpsA, Chain A"/>
    <property type="match status" value="1"/>
</dbReference>
<feature type="transmembrane region" description="Helical" evidence="12">
    <location>
        <begin position="51"/>
        <end position="77"/>
    </location>
</feature>
<evidence type="ECO:0000256" key="1">
    <source>
        <dbReference type="ARBA" id="ARBA00004429"/>
    </source>
</evidence>
<dbReference type="CDD" id="cd04191">
    <property type="entry name" value="Glucan_BSP_MdoH"/>
    <property type="match status" value="1"/>
</dbReference>
<feature type="domain" description="Glycosyltransferase 2-like" evidence="13">
    <location>
        <begin position="203"/>
        <end position="406"/>
    </location>
</feature>
<evidence type="ECO:0000313" key="14">
    <source>
        <dbReference type="EMBL" id="MBE8716678.1"/>
    </source>
</evidence>
<evidence type="ECO:0000313" key="15">
    <source>
        <dbReference type="Proteomes" id="UP000652567"/>
    </source>
</evidence>
<keyword evidence="9 12" id="KW-0812">Transmembrane</keyword>
<keyword evidence="11 12" id="KW-0472">Membrane</keyword>
<dbReference type="InterPro" id="IPR001173">
    <property type="entry name" value="Glyco_trans_2-like"/>
</dbReference>
<dbReference type="NCBIfam" id="NF003958">
    <property type="entry name" value="PRK05454.2-1"/>
    <property type="match status" value="1"/>
</dbReference>
<evidence type="ECO:0000256" key="5">
    <source>
        <dbReference type="ARBA" id="ARBA00022475"/>
    </source>
</evidence>
<keyword evidence="7" id="KW-0328">Glycosyltransferase</keyword>
<keyword evidence="8" id="KW-0808">Transferase</keyword>
<comment type="pathway">
    <text evidence="2">Glycan metabolism; osmoregulated periplasmic glucan (OPG) biosynthesis.</text>
</comment>
<evidence type="ECO:0000256" key="7">
    <source>
        <dbReference type="ARBA" id="ARBA00022676"/>
    </source>
</evidence>
<evidence type="ECO:0000256" key="2">
    <source>
        <dbReference type="ARBA" id="ARBA00005001"/>
    </source>
</evidence>
<feature type="transmembrane region" description="Helical" evidence="12">
    <location>
        <begin position="463"/>
        <end position="482"/>
    </location>
</feature>
<keyword evidence="6" id="KW-0997">Cell inner membrane</keyword>
<evidence type="ECO:0000256" key="4">
    <source>
        <dbReference type="ARBA" id="ARBA00020585"/>
    </source>
</evidence>